<protein>
    <submittedName>
        <fullName evidence="1">Uncharacterized protein</fullName>
    </submittedName>
</protein>
<dbReference type="Proteomes" id="UP001056120">
    <property type="component" value="Linkage Group LG23"/>
</dbReference>
<comment type="caution">
    <text evidence="1">The sequence shown here is derived from an EMBL/GenBank/DDBJ whole genome shotgun (WGS) entry which is preliminary data.</text>
</comment>
<reference evidence="2" key="1">
    <citation type="journal article" date="2022" name="Mol. Ecol. Resour.">
        <title>The genomes of chicory, endive, great burdock and yacon provide insights into Asteraceae palaeo-polyploidization history and plant inulin production.</title>
        <authorList>
            <person name="Fan W."/>
            <person name="Wang S."/>
            <person name="Wang H."/>
            <person name="Wang A."/>
            <person name="Jiang F."/>
            <person name="Liu H."/>
            <person name="Zhao H."/>
            <person name="Xu D."/>
            <person name="Zhang Y."/>
        </authorList>
    </citation>
    <scope>NUCLEOTIDE SEQUENCE [LARGE SCALE GENOMIC DNA]</scope>
    <source>
        <strain evidence="2">cv. Yunnan</strain>
    </source>
</reference>
<evidence type="ECO:0000313" key="1">
    <source>
        <dbReference type="EMBL" id="KAI3717840.1"/>
    </source>
</evidence>
<gene>
    <name evidence="1" type="ORF">L1987_69711</name>
</gene>
<name>A0ACB9B7C2_9ASTR</name>
<keyword evidence="2" id="KW-1185">Reference proteome</keyword>
<reference evidence="1 2" key="2">
    <citation type="journal article" date="2022" name="Mol. Ecol. Resour.">
        <title>The genomes of chicory, endive, great burdock and yacon provide insights into Asteraceae paleo-polyploidization history and plant inulin production.</title>
        <authorList>
            <person name="Fan W."/>
            <person name="Wang S."/>
            <person name="Wang H."/>
            <person name="Wang A."/>
            <person name="Jiang F."/>
            <person name="Liu H."/>
            <person name="Zhao H."/>
            <person name="Xu D."/>
            <person name="Zhang Y."/>
        </authorList>
    </citation>
    <scope>NUCLEOTIDE SEQUENCE [LARGE SCALE GENOMIC DNA]</scope>
    <source>
        <strain evidence="2">cv. Yunnan</strain>
        <tissue evidence="1">Leaves</tissue>
    </source>
</reference>
<evidence type="ECO:0000313" key="2">
    <source>
        <dbReference type="Proteomes" id="UP001056120"/>
    </source>
</evidence>
<organism evidence="1 2">
    <name type="scientific">Smallanthus sonchifolius</name>
    <dbReference type="NCBI Taxonomy" id="185202"/>
    <lineage>
        <taxon>Eukaryota</taxon>
        <taxon>Viridiplantae</taxon>
        <taxon>Streptophyta</taxon>
        <taxon>Embryophyta</taxon>
        <taxon>Tracheophyta</taxon>
        <taxon>Spermatophyta</taxon>
        <taxon>Magnoliopsida</taxon>
        <taxon>eudicotyledons</taxon>
        <taxon>Gunneridae</taxon>
        <taxon>Pentapetalae</taxon>
        <taxon>asterids</taxon>
        <taxon>campanulids</taxon>
        <taxon>Asterales</taxon>
        <taxon>Asteraceae</taxon>
        <taxon>Asteroideae</taxon>
        <taxon>Heliantheae alliance</taxon>
        <taxon>Millerieae</taxon>
        <taxon>Smallanthus</taxon>
    </lineage>
</organism>
<sequence length="122" mass="13926">MEGSCLVLHGSGKRIDEEITLSWKNRPYPVWVREMDFRWPPEQKDLSETELMGTHGGDEIREMDLEDGEIGPENFQNVGMEEAPASGYREVLGEEEPIRCVGEAERFQSLHGEKKLAHAKLQ</sequence>
<accession>A0ACB9B7C2</accession>
<proteinExistence type="predicted"/>
<dbReference type="EMBL" id="CM042040">
    <property type="protein sequence ID" value="KAI3717840.1"/>
    <property type="molecule type" value="Genomic_DNA"/>
</dbReference>